<gene>
    <name evidence="2" type="ORF">LCGC14_3084090</name>
</gene>
<dbReference type="EMBL" id="LAZR01065963">
    <property type="protein sequence ID" value="KKK54498.1"/>
    <property type="molecule type" value="Genomic_DNA"/>
</dbReference>
<comment type="caution">
    <text evidence="2">The sequence shown here is derived from an EMBL/GenBank/DDBJ whole genome shotgun (WGS) entry which is preliminary data.</text>
</comment>
<organism evidence="2">
    <name type="scientific">marine sediment metagenome</name>
    <dbReference type="NCBI Taxonomy" id="412755"/>
    <lineage>
        <taxon>unclassified sequences</taxon>
        <taxon>metagenomes</taxon>
        <taxon>ecological metagenomes</taxon>
    </lineage>
</organism>
<sequence length="51" mass="5892">MMKLTTRIRRLHGNGTEKSRSMPLSDERLLSLNQVETTLLLLLLLFVLILL</sequence>
<keyword evidence="1" id="KW-0812">Transmembrane</keyword>
<proteinExistence type="predicted"/>
<evidence type="ECO:0000256" key="1">
    <source>
        <dbReference type="SAM" id="Phobius"/>
    </source>
</evidence>
<keyword evidence="1" id="KW-0472">Membrane</keyword>
<feature type="transmembrane region" description="Helical" evidence="1">
    <location>
        <begin position="29"/>
        <end position="50"/>
    </location>
</feature>
<protein>
    <submittedName>
        <fullName evidence="2">Uncharacterized protein</fullName>
    </submittedName>
</protein>
<keyword evidence="1" id="KW-1133">Transmembrane helix</keyword>
<name>A0A0F8WDA8_9ZZZZ</name>
<dbReference type="AlphaFoldDB" id="A0A0F8WDA8"/>
<evidence type="ECO:0000313" key="2">
    <source>
        <dbReference type="EMBL" id="KKK54498.1"/>
    </source>
</evidence>
<reference evidence="2" key="1">
    <citation type="journal article" date="2015" name="Nature">
        <title>Complex archaea that bridge the gap between prokaryotes and eukaryotes.</title>
        <authorList>
            <person name="Spang A."/>
            <person name="Saw J.H."/>
            <person name="Jorgensen S.L."/>
            <person name="Zaremba-Niedzwiedzka K."/>
            <person name="Martijn J."/>
            <person name="Lind A.E."/>
            <person name="van Eijk R."/>
            <person name="Schleper C."/>
            <person name="Guy L."/>
            <person name="Ettema T.J."/>
        </authorList>
    </citation>
    <scope>NUCLEOTIDE SEQUENCE</scope>
</reference>
<accession>A0A0F8WDA8</accession>
<feature type="non-terminal residue" evidence="2">
    <location>
        <position position="51"/>
    </location>
</feature>